<organism evidence="2 3">
    <name type="scientific">Fragilariopsis cylindrus CCMP1102</name>
    <dbReference type="NCBI Taxonomy" id="635003"/>
    <lineage>
        <taxon>Eukaryota</taxon>
        <taxon>Sar</taxon>
        <taxon>Stramenopiles</taxon>
        <taxon>Ochrophyta</taxon>
        <taxon>Bacillariophyta</taxon>
        <taxon>Bacillariophyceae</taxon>
        <taxon>Bacillariophycidae</taxon>
        <taxon>Bacillariales</taxon>
        <taxon>Bacillariaceae</taxon>
        <taxon>Fragilariopsis</taxon>
    </lineage>
</organism>
<feature type="compositionally biased region" description="Low complexity" evidence="1">
    <location>
        <begin position="52"/>
        <end position="65"/>
    </location>
</feature>
<dbReference type="Proteomes" id="UP000095751">
    <property type="component" value="Unassembled WGS sequence"/>
</dbReference>
<keyword evidence="3" id="KW-1185">Reference proteome</keyword>
<sequence>MLTKGRRLSGLYNSEEIVSYILTYGGPFGSVEERLRYIFATMICNSPHIENDNNGSRANENNNNENNDESCYKDDYFDDYEQEKDALFEWISEYNPNNEVNKNKNNTGEDDDDDDRRDDDNTTSEQRQQIMSYQHPEGKGNGIVHNHALRVLANALGNVSSSMQDYPVVDDDDEEQEQHRRPQIPLDGTIWKNIIRCIVDNIENTETRRSKNINGTGYSLKILRLLYEIQPQMILPLLRHTLFTSLVYLIEYGNVHQFPMIYKEASYLLAAATAMPS</sequence>
<dbReference type="EMBL" id="KV784369">
    <property type="protein sequence ID" value="OEU11140.1"/>
    <property type="molecule type" value="Genomic_DNA"/>
</dbReference>
<protein>
    <submittedName>
        <fullName evidence="2">Uncharacterized protein</fullName>
    </submittedName>
</protein>
<evidence type="ECO:0000313" key="2">
    <source>
        <dbReference type="EMBL" id="OEU11140.1"/>
    </source>
</evidence>
<feature type="compositionally biased region" description="Polar residues" evidence="1">
    <location>
        <begin position="123"/>
        <end position="132"/>
    </location>
</feature>
<name>A0A1E7EYP5_9STRA</name>
<evidence type="ECO:0000256" key="1">
    <source>
        <dbReference type="SAM" id="MobiDB-lite"/>
    </source>
</evidence>
<dbReference type="OrthoDB" id="47176at2759"/>
<feature type="compositionally biased region" description="Acidic residues" evidence="1">
    <location>
        <begin position="108"/>
        <end position="117"/>
    </location>
</feature>
<feature type="region of interest" description="Disordered" evidence="1">
    <location>
        <begin position="93"/>
        <end position="140"/>
    </location>
</feature>
<dbReference type="AlphaFoldDB" id="A0A1E7EYP5"/>
<accession>A0A1E7EYP5</accession>
<reference evidence="2 3" key="1">
    <citation type="submission" date="2016-09" db="EMBL/GenBank/DDBJ databases">
        <title>Extensive genetic diversity and differential bi-allelic expression allows diatom success in the polar Southern Ocean.</title>
        <authorList>
            <consortium name="DOE Joint Genome Institute"/>
            <person name="Mock T."/>
            <person name="Otillar R.P."/>
            <person name="Strauss J."/>
            <person name="Dupont C."/>
            <person name="Frickenhaus S."/>
            <person name="Maumus F."/>
            <person name="Mcmullan M."/>
            <person name="Sanges R."/>
            <person name="Schmutz J."/>
            <person name="Toseland A."/>
            <person name="Valas R."/>
            <person name="Veluchamy A."/>
            <person name="Ward B.J."/>
            <person name="Allen A."/>
            <person name="Barry K."/>
            <person name="Falciatore A."/>
            <person name="Ferrante M."/>
            <person name="Fortunato A.E."/>
            <person name="Gloeckner G."/>
            <person name="Gruber A."/>
            <person name="Hipkin R."/>
            <person name="Janech M."/>
            <person name="Kroth P."/>
            <person name="Leese F."/>
            <person name="Lindquist E."/>
            <person name="Lyon B.R."/>
            <person name="Martin J."/>
            <person name="Mayer C."/>
            <person name="Parker M."/>
            <person name="Quesneville H."/>
            <person name="Raymond J."/>
            <person name="Uhlig C."/>
            <person name="Valentin K.U."/>
            <person name="Worden A.Z."/>
            <person name="Armbrust E.V."/>
            <person name="Bowler C."/>
            <person name="Green B."/>
            <person name="Moulton V."/>
            <person name="Van Oosterhout C."/>
            <person name="Grigoriev I."/>
        </authorList>
    </citation>
    <scope>NUCLEOTIDE SEQUENCE [LARGE SCALE GENOMIC DNA]</scope>
    <source>
        <strain evidence="2 3">CCMP1102</strain>
    </source>
</reference>
<dbReference type="InParanoid" id="A0A1E7EYP5"/>
<dbReference type="KEGG" id="fcy:FRACYDRAFT_246251"/>
<evidence type="ECO:0000313" key="3">
    <source>
        <dbReference type="Proteomes" id="UP000095751"/>
    </source>
</evidence>
<feature type="region of interest" description="Disordered" evidence="1">
    <location>
        <begin position="49"/>
        <end position="73"/>
    </location>
</feature>
<gene>
    <name evidence="2" type="ORF">FRACYDRAFT_246251</name>
</gene>
<feature type="compositionally biased region" description="Low complexity" evidence="1">
    <location>
        <begin position="95"/>
        <end position="106"/>
    </location>
</feature>
<proteinExistence type="predicted"/>